<feature type="compositionally biased region" description="Basic and acidic residues" evidence="1">
    <location>
        <begin position="8"/>
        <end position="28"/>
    </location>
</feature>
<dbReference type="InterPro" id="IPR011257">
    <property type="entry name" value="DNA_glycosylase"/>
</dbReference>
<protein>
    <recommendedName>
        <fullName evidence="2">HhH-GPD domain-containing protein</fullName>
    </recommendedName>
</protein>
<evidence type="ECO:0000313" key="4">
    <source>
        <dbReference type="Proteomes" id="UP000233524"/>
    </source>
</evidence>
<dbReference type="VEuPathDB" id="FungiDB:jhhlp_004076"/>
<feature type="region of interest" description="Disordered" evidence="1">
    <location>
        <begin position="414"/>
        <end position="451"/>
    </location>
</feature>
<dbReference type="SUPFAM" id="SSF48150">
    <property type="entry name" value="DNA-glycosylase"/>
    <property type="match status" value="1"/>
</dbReference>
<feature type="domain" description="HhH-GPD" evidence="2">
    <location>
        <begin position="216"/>
        <end position="384"/>
    </location>
</feature>
<feature type="compositionally biased region" description="Basic and acidic residues" evidence="1">
    <location>
        <begin position="438"/>
        <end position="451"/>
    </location>
</feature>
<dbReference type="Proteomes" id="UP000233524">
    <property type="component" value="Unassembled WGS sequence"/>
</dbReference>
<sequence>MRTRSAARKCEQGENRTIDSPHEIEEKRPRKRARFKGPAQPVRRGWEVLPHNLKSAQQPVSGDARLGAVKDGQVFSGLDTLTRVPSTDTSLDEDESTPCQLQSNPQVQFSSKAEDVPSVQIAPLSLDEPNGKNGVPAAPKRMRRKTKDNPYGLLFGRTPFPHWQSPSPEECEVVHQLLTELHGEAKAPSTIPSPSLTVAGCGEVPSVLDALLRTLLSAATTMKAANEAFNALVKKYGIVETEVGVASVDWGKVRLSSVQELAVTIKRAGLANGKAADIKKILDMVWDERGELSLDHLHSKSASEAMNELVRYPRIGVKTAACVILFCLQVPCFAVDTHVHRLCKWLRWVPQTASSELTFWHCEYLVPDHLKYGLHQLFIRHGQTCDRCRANTAVGTEGWEAATCVLEHLLERNKPKRSPRRTSKPKVGNNSRNSPSKKNGDGTEEERAMMV</sequence>
<dbReference type="InterPro" id="IPR023170">
    <property type="entry name" value="HhH_base_excis_C"/>
</dbReference>
<dbReference type="CDD" id="cd00056">
    <property type="entry name" value="ENDO3c"/>
    <property type="match status" value="1"/>
</dbReference>
<reference evidence="3 4" key="1">
    <citation type="journal article" date="2017" name="G3 (Bethesda)">
        <title>First Draft Genome Sequence of the Pathogenic Fungus Lomentospora prolificans (Formerly Scedosporium prolificans).</title>
        <authorList>
            <person name="Luo R."/>
            <person name="Zimin A."/>
            <person name="Workman R."/>
            <person name="Fan Y."/>
            <person name="Pertea G."/>
            <person name="Grossman N."/>
            <person name="Wear M.P."/>
            <person name="Jia B."/>
            <person name="Miller H."/>
            <person name="Casadevall A."/>
            <person name="Timp W."/>
            <person name="Zhang S.X."/>
            <person name="Salzberg S.L."/>
        </authorList>
    </citation>
    <scope>NUCLEOTIDE SEQUENCE [LARGE SCALE GENOMIC DNA]</scope>
    <source>
        <strain evidence="3 4">JHH-5317</strain>
    </source>
</reference>
<dbReference type="InParanoid" id="A0A2N3NAK0"/>
<evidence type="ECO:0000313" key="3">
    <source>
        <dbReference type="EMBL" id="PKS09460.1"/>
    </source>
</evidence>
<dbReference type="GO" id="GO:0000702">
    <property type="term" value="F:oxidized base lesion DNA N-glycosylase activity"/>
    <property type="evidence" value="ECO:0007669"/>
    <property type="project" value="UniProtKB-ARBA"/>
</dbReference>
<evidence type="ECO:0000256" key="1">
    <source>
        <dbReference type="SAM" id="MobiDB-lite"/>
    </source>
</evidence>
<dbReference type="Gene3D" id="1.10.1670.10">
    <property type="entry name" value="Helix-hairpin-Helix base-excision DNA repair enzymes (C-terminal)"/>
    <property type="match status" value="1"/>
</dbReference>
<dbReference type="SMART" id="SM00478">
    <property type="entry name" value="ENDO3c"/>
    <property type="match status" value="1"/>
</dbReference>
<comment type="caution">
    <text evidence="3">The sequence shown here is derived from an EMBL/GenBank/DDBJ whole genome shotgun (WGS) entry which is preliminary data.</text>
</comment>
<dbReference type="AlphaFoldDB" id="A0A2N3NAK0"/>
<feature type="region of interest" description="Disordered" evidence="1">
    <location>
        <begin position="80"/>
        <end position="101"/>
    </location>
</feature>
<gene>
    <name evidence="3" type="ORF">jhhlp_004076</name>
</gene>
<accession>A0A2N3NAK0</accession>
<dbReference type="InterPro" id="IPR003265">
    <property type="entry name" value="HhH-GPD_domain"/>
</dbReference>
<dbReference type="GO" id="GO:0006285">
    <property type="term" value="P:base-excision repair, AP site formation"/>
    <property type="evidence" value="ECO:0007669"/>
    <property type="project" value="UniProtKB-ARBA"/>
</dbReference>
<proteinExistence type="predicted"/>
<dbReference type="Gene3D" id="1.10.340.30">
    <property type="entry name" value="Hypothetical protein, domain 2"/>
    <property type="match status" value="1"/>
</dbReference>
<feature type="compositionally biased region" description="Basic residues" evidence="1">
    <location>
        <begin position="414"/>
        <end position="424"/>
    </location>
</feature>
<feature type="region of interest" description="Disordered" evidence="1">
    <location>
        <begin position="1"/>
        <end position="45"/>
    </location>
</feature>
<feature type="compositionally biased region" description="Polar residues" evidence="1">
    <location>
        <begin position="428"/>
        <end position="437"/>
    </location>
</feature>
<dbReference type="Pfam" id="PF00730">
    <property type="entry name" value="HhH-GPD"/>
    <property type="match status" value="1"/>
</dbReference>
<name>A0A2N3NAK0_9PEZI</name>
<dbReference type="STRING" id="41688.A0A2N3NAK0"/>
<keyword evidence="4" id="KW-1185">Reference proteome</keyword>
<dbReference type="PANTHER" id="PTHR47203">
    <property type="match status" value="1"/>
</dbReference>
<organism evidence="3 4">
    <name type="scientific">Lomentospora prolificans</name>
    <dbReference type="NCBI Taxonomy" id="41688"/>
    <lineage>
        <taxon>Eukaryota</taxon>
        <taxon>Fungi</taxon>
        <taxon>Dikarya</taxon>
        <taxon>Ascomycota</taxon>
        <taxon>Pezizomycotina</taxon>
        <taxon>Sordariomycetes</taxon>
        <taxon>Hypocreomycetidae</taxon>
        <taxon>Microascales</taxon>
        <taxon>Microascaceae</taxon>
        <taxon>Lomentospora</taxon>
    </lineage>
</organism>
<dbReference type="PANTHER" id="PTHR47203:SF1">
    <property type="entry name" value="HYPOTHETICAL BASE EXCISION DNA REPAIR PROTEIN (EUROFUNG)"/>
    <property type="match status" value="1"/>
</dbReference>
<evidence type="ECO:0000259" key="2">
    <source>
        <dbReference type="SMART" id="SM00478"/>
    </source>
</evidence>
<dbReference type="OrthoDB" id="5607at2759"/>
<dbReference type="EMBL" id="NLAX01000010">
    <property type="protein sequence ID" value="PKS09460.1"/>
    <property type="molecule type" value="Genomic_DNA"/>
</dbReference>